<dbReference type="Gene3D" id="3.40.50.2300">
    <property type="match status" value="2"/>
</dbReference>
<feature type="region of interest" description="Disordered" evidence="13">
    <location>
        <begin position="1"/>
        <end position="20"/>
    </location>
</feature>
<evidence type="ECO:0000256" key="7">
    <source>
        <dbReference type="ARBA" id="ARBA00022777"/>
    </source>
</evidence>
<keyword evidence="5" id="KW-0808">Transferase</keyword>
<dbReference type="InterPro" id="IPR036890">
    <property type="entry name" value="HATPase_C_sf"/>
</dbReference>
<dbReference type="SMART" id="SM00387">
    <property type="entry name" value="HATPase_c"/>
    <property type="match status" value="1"/>
</dbReference>
<dbReference type="GO" id="GO:0000155">
    <property type="term" value="F:phosphorelay sensor kinase activity"/>
    <property type="evidence" value="ECO:0007669"/>
    <property type="project" value="InterPro"/>
</dbReference>
<reference evidence="18 19" key="1">
    <citation type="submission" date="2019-09" db="EMBL/GenBank/DDBJ databases">
        <title>YIM 132180 draft genome.</title>
        <authorList>
            <person name="Zhang K."/>
        </authorList>
    </citation>
    <scope>NUCLEOTIDE SEQUENCE [LARGE SCALE GENOMIC DNA]</scope>
    <source>
        <strain evidence="18 19">YIM 132180</strain>
    </source>
</reference>
<dbReference type="GO" id="GO:0005524">
    <property type="term" value="F:ATP binding"/>
    <property type="evidence" value="ECO:0007669"/>
    <property type="project" value="UniProtKB-KW"/>
</dbReference>
<dbReference type="InterPro" id="IPR001789">
    <property type="entry name" value="Sig_transdc_resp-reg_receiver"/>
</dbReference>
<dbReference type="PANTHER" id="PTHR43047:SF72">
    <property type="entry name" value="OSMOSENSING HISTIDINE PROTEIN KINASE SLN1"/>
    <property type="match status" value="1"/>
</dbReference>
<dbReference type="Pfam" id="PF00072">
    <property type="entry name" value="Response_reg"/>
    <property type="match status" value="2"/>
</dbReference>
<dbReference type="InterPro" id="IPR003594">
    <property type="entry name" value="HATPase_dom"/>
</dbReference>
<feature type="domain" description="Histidine kinase" evidence="15">
    <location>
        <begin position="479"/>
        <end position="701"/>
    </location>
</feature>
<evidence type="ECO:0000256" key="11">
    <source>
        <dbReference type="ARBA" id="ARBA00023306"/>
    </source>
</evidence>
<dbReference type="InterPro" id="IPR005467">
    <property type="entry name" value="His_kinase_dom"/>
</dbReference>
<evidence type="ECO:0000256" key="9">
    <source>
        <dbReference type="ARBA" id="ARBA00023012"/>
    </source>
</evidence>
<evidence type="ECO:0000259" key="17">
    <source>
        <dbReference type="PROSITE" id="PS50113"/>
    </source>
</evidence>
<feature type="domain" description="Response regulatory" evidence="16">
    <location>
        <begin position="842"/>
        <end position="958"/>
    </location>
</feature>
<dbReference type="PROSITE" id="PS50110">
    <property type="entry name" value="RESPONSE_REGULATORY"/>
    <property type="match status" value="2"/>
</dbReference>
<name>A0A7V7TUS8_9HYPH</name>
<dbReference type="GO" id="GO:0005886">
    <property type="term" value="C:plasma membrane"/>
    <property type="evidence" value="ECO:0007669"/>
    <property type="project" value="TreeGrafter"/>
</dbReference>
<evidence type="ECO:0000313" key="18">
    <source>
        <dbReference type="EMBL" id="KAB0676277.1"/>
    </source>
</evidence>
<dbReference type="FunFam" id="1.10.287.130:FF:000038">
    <property type="entry name" value="Sensory transduction histidine kinase"/>
    <property type="match status" value="1"/>
</dbReference>
<keyword evidence="19" id="KW-1185">Reference proteome</keyword>
<evidence type="ECO:0000259" key="16">
    <source>
        <dbReference type="PROSITE" id="PS50110"/>
    </source>
</evidence>
<comment type="caution">
    <text evidence="18">The sequence shown here is derived from an EMBL/GenBank/DDBJ whole genome shotgun (WGS) entry which is preliminary data.</text>
</comment>
<dbReference type="SUPFAM" id="SSF55785">
    <property type="entry name" value="PYP-like sensor domain (PAS domain)"/>
    <property type="match status" value="1"/>
</dbReference>
<feature type="domain" description="Response regulatory" evidence="16">
    <location>
        <begin position="723"/>
        <end position="836"/>
    </location>
</feature>
<evidence type="ECO:0000313" key="19">
    <source>
        <dbReference type="Proteomes" id="UP000432089"/>
    </source>
</evidence>
<dbReference type="EMBL" id="VZDO01000024">
    <property type="protein sequence ID" value="KAB0676277.1"/>
    <property type="molecule type" value="Genomic_DNA"/>
</dbReference>
<dbReference type="PROSITE" id="PS50113">
    <property type="entry name" value="PAC"/>
    <property type="match status" value="1"/>
</dbReference>
<dbReference type="Gene3D" id="1.10.287.130">
    <property type="match status" value="1"/>
</dbReference>
<organism evidence="18 19">
    <name type="scientific">Plantimonas leprariae</name>
    <dbReference type="NCBI Taxonomy" id="2615207"/>
    <lineage>
        <taxon>Bacteria</taxon>
        <taxon>Pseudomonadati</taxon>
        <taxon>Pseudomonadota</taxon>
        <taxon>Alphaproteobacteria</taxon>
        <taxon>Hyphomicrobiales</taxon>
        <taxon>Aurantimonadaceae</taxon>
        <taxon>Plantimonas</taxon>
    </lineage>
</organism>
<dbReference type="PROSITE" id="PS50109">
    <property type="entry name" value="HIS_KIN"/>
    <property type="match status" value="1"/>
</dbReference>
<evidence type="ECO:0000256" key="5">
    <source>
        <dbReference type="ARBA" id="ARBA00022679"/>
    </source>
</evidence>
<evidence type="ECO:0000256" key="14">
    <source>
        <dbReference type="SAM" id="Phobius"/>
    </source>
</evidence>
<dbReference type="FunFam" id="3.30.565.10:FF:000010">
    <property type="entry name" value="Sensor histidine kinase RcsC"/>
    <property type="match status" value="1"/>
</dbReference>
<sequence length="964" mass="104345">MTTDTPTVAPIGTGAGSGRSSRVPALVAVVFLLCVAAFAWSLWSSFERSRSSDLQSGLLGSLEQLAATVTTMQSSQRGYVLAGSESLLDSYGEAKGRLDADIDAFRQASASAGADRARIDAVVGAVGREVAFDEDAIGLRRSGGYEAATAPEVEERGKRVLDERRATLRAERGAAGKAIAGNTRAQRFLTLVQTALFLFAAVAAVALSALARRRQRQVRASAGLLDDLMSVAPVGIAFIDRDGRLARSNVEFGRIAGPEGKDTDASRWFAALSDRARATGRATVDPGFRFGDDGSRVGIAAAFPTVRGVDGTRGGTGLLVLETTEQLRATAALDEASGQLSAIADNIPQMAWTARPDGEIFWYNRRWFDYTGTTLDEMRGFGWQKVHHPDHAERVVDGYKRAFALGQPWQDTFPLRGVDGTYRWFLSLAIPIRNAEGAILRWFGTNTDVTEQRAVEEELLAAKDNADNANRAKSQFIANMSHELRTPLSAVIGYAELLEEEVEDLGETHLLADLKKIEGNARHLLSLINNVLDLSKIEAERMDVYPETFDLATVMDEVASTVGSLVAKKNNTLRIEHDGTLGKVHTDQVKVRQCLLNLLSNASKFTEGGTITLRGERTSDGDRDWITLAVTDSGIGMTEEQVEQLFERFRQADASTTRKFGGTGLGLAITQAFCRLLGGDIGATSVLGEGTTFTIRIPAEVTVVEEEPLPATGGTLAVGPAGTVLAIDDDPHARELVTRFLSKEGFAVRTASDGVAGLEMARALVPDVILLDVTMPKKDGWSVLAELKEDPALSAIPVVMITVMDEQRLGFALGASDYLLKPVEWDKLKEVMDRFRTDGSGVVLAIDDDVDTLARYATMVEKQGAAFVSATNGQLGLDRVRERKPDLILLDLNMPVMDGFDFLKELRAEPQWRDIPVVVLSSKDLTRAERSTLEGAADEVLAKTEASMRELATRIREIVLARPS</sequence>
<dbReference type="SUPFAM" id="SSF47384">
    <property type="entry name" value="Homodimeric domain of signal transducing histidine kinase"/>
    <property type="match status" value="1"/>
</dbReference>
<dbReference type="InterPro" id="IPR013656">
    <property type="entry name" value="PAS_4"/>
</dbReference>
<dbReference type="InterPro" id="IPR004358">
    <property type="entry name" value="Sig_transdc_His_kin-like_C"/>
</dbReference>
<dbReference type="InterPro" id="IPR000700">
    <property type="entry name" value="PAS-assoc_C"/>
</dbReference>
<keyword evidence="7" id="KW-0418">Kinase</keyword>
<dbReference type="InterPro" id="IPR035965">
    <property type="entry name" value="PAS-like_dom_sf"/>
</dbReference>
<dbReference type="CDD" id="cd00156">
    <property type="entry name" value="REC"/>
    <property type="match status" value="1"/>
</dbReference>
<dbReference type="FunFam" id="3.30.450.20:FF:000099">
    <property type="entry name" value="Sensory box sensor histidine kinase"/>
    <property type="match status" value="1"/>
</dbReference>
<dbReference type="InterPro" id="IPR007891">
    <property type="entry name" value="CHASE3"/>
</dbReference>
<dbReference type="AlphaFoldDB" id="A0A7V7TUS8"/>
<dbReference type="SUPFAM" id="SSF55874">
    <property type="entry name" value="ATPase domain of HSP90 chaperone/DNA topoisomerase II/histidine kinase"/>
    <property type="match status" value="1"/>
</dbReference>
<keyword evidence="4 12" id="KW-0597">Phosphoprotein</keyword>
<dbReference type="GO" id="GO:0009927">
    <property type="term" value="F:histidine phosphotransfer kinase activity"/>
    <property type="evidence" value="ECO:0007669"/>
    <property type="project" value="TreeGrafter"/>
</dbReference>
<keyword evidence="14" id="KW-1133">Transmembrane helix</keyword>
<feature type="domain" description="PAC" evidence="17">
    <location>
        <begin position="409"/>
        <end position="461"/>
    </location>
</feature>
<dbReference type="PRINTS" id="PR00344">
    <property type="entry name" value="BCTRLSENSOR"/>
</dbReference>
<dbReference type="CDD" id="cd16922">
    <property type="entry name" value="HATPase_EvgS-ArcB-TorS-like"/>
    <property type="match status" value="1"/>
</dbReference>
<evidence type="ECO:0000256" key="2">
    <source>
        <dbReference type="ARBA" id="ARBA00004370"/>
    </source>
</evidence>
<keyword evidence="14" id="KW-0812">Transmembrane</keyword>
<keyword evidence="8" id="KW-0067">ATP-binding</keyword>
<dbReference type="CDD" id="cd00082">
    <property type="entry name" value="HisKA"/>
    <property type="match status" value="1"/>
</dbReference>
<evidence type="ECO:0000259" key="15">
    <source>
        <dbReference type="PROSITE" id="PS50109"/>
    </source>
</evidence>
<dbReference type="RefSeq" id="WP_150973461.1">
    <property type="nucleotide sequence ID" value="NZ_VZDO01000024.1"/>
</dbReference>
<dbReference type="SMART" id="SM00091">
    <property type="entry name" value="PAS"/>
    <property type="match status" value="2"/>
</dbReference>
<evidence type="ECO:0000256" key="8">
    <source>
        <dbReference type="ARBA" id="ARBA00022840"/>
    </source>
</evidence>
<dbReference type="Pfam" id="PF00512">
    <property type="entry name" value="HisKA"/>
    <property type="match status" value="1"/>
</dbReference>
<dbReference type="InterPro" id="IPR003661">
    <property type="entry name" value="HisK_dim/P_dom"/>
</dbReference>
<dbReference type="SMART" id="SM00086">
    <property type="entry name" value="PAC"/>
    <property type="match status" value="1"/>
</dbReference>
<evidence type="ECO:0000256" key="12">
    <source>
        <dbReference type="PROSITE-ProRule" id="PRU00169"/>
    </source>
</evidence>
<gene>
    <name evidence="18" type="ORF">F6X38_21465</name>
</gene>
<keyword evidence="9" id="KW-0902">Two-component regulatory system</keyword>
<dbReference type="SMART" id="SM00388">
    <property type="entry name" value="HisKA"/>
    <property type="match status" value="1"/>
</dbReference>
<dbReference type="CDD" id="cd00130">
    <property type="entry name" value="PAS"/>
    <property type="match status" value="1"/>
</dbReference>
<dbReference type="EC" id="2.7.13.3" evidence="3"/>
<keyword evidence="11" id="KW-0131">Cell cycle</keyword>
<feature type="transmembrane region" description="Helical" evidence="14">
    <location>
        <begin position="188"/>
        <end position="211"/>
    </location>
</feature>
<protein>
    <recommendedName>
        <fullName evidence="3">histidine kinase</fullName>
        <ecNumber evidence="3">2.7.13.3</ecNumber>
    </recommendedName>
</protein>
<proteinExistence type="predicted"/>
<dbReference type="Proteomes" id="UP000432089">
    <property type="component" value="Unassembled WGS sequence"/>
</dbReference>
<feature type="modified residue" description="4-aspartylphosphate" evidence="12">
    <location>
        <position position="772"/>
    </location>
</feature>
<keyword evidence="10 14" id="KW-0472">Membrane</keyword>
<accession>A0A7V7TUS8</accession>
<evidence type="ECO:0000256" key="4">
    <source>
        <dbReference type="ARBA" id="ARBA00022553"/>
    </source>
</evidence>
<feature type="transmembrane region" description="Helical" evidence="14">
    <location>
        <begin position="23"/>
        <end position="43"/>
    </location>
</feature>
<dbReference type="Pfam" id="PF05227">
    <property type="entry name" value="CHASE3"/>
    <property type="match status" value="1"/>
</dbReference>
<comment type="subcellular location">
    <subcellularLocation>
        <location evidence="2">Membrane</location>
    </subcellularLocation>
</comment>
<dbReference type="Pfam" id="PF08448">
    <property type="entry name" value="PAS_4"/>
    <property type="match status" value="1"/>
</dbReference>
<evidence type="ECO:0000256" key="6">
    <source>
        <dbReference type="ARBA" id="ARBA00022741"/>
    </source>
</evidence>
<dbReference type="SUPFAM" id="SSF52172">
    <property type="entry name" value="CheY-like"/>
    <property type="match status" value="2"/>
</dbReference>
<evidence type="ECO:0000256" key="10">
    <source>
        <dbReference type="ARBA" id="ARBA00023136"/>
    </source>
</evidence>
<dbReference type="InterPro" id="IPR036097">
    <property type="entry name" value="HisK_dim/P_sf"/>
</dbReference>
<dbReference type="InterPro" id="IPR000014">
    <property type="entry name" value="PAS"/>
</dbReference>
<dbReference type="Gene3D" id="3.30.565.10">
    <property type="entry name" value="Histidine kinase-like ATPase, C-terminal domain"/>
    <property type="match status" value="1"/>
</dbReference>
<comment type="catalytic activity">
    <reaction evidence="1">
        <text>ATP + protein L-histidine = ADP + protein N-phospho-L-histidine.</text>
        <dbReference type="EC" id="2.7.13.3"/>
    </reaction>
</comment>
<evidence type="ECO:0000256" key="1">
    <source>
        <dbReference type="ARBA" id="ARBA00000085"/>
    </source>
</evidence>
<dbReference type="NCBIfam" id="TIGR00229">
    <property type="entry name" value="sensory_box"/>
    <property type="match status" value="1"/>
</dbReference>
<dbReference type="InterPro" id="IPR011006">
    <property type="entry name" value="CheY-like_superfamily"/>
</dbReference>
<dbReference type="Gene3D" id="3.30.450.20">
    <property type="entry name" value="PAS domain"/>
    <property type="match status" value="2"/>
</dbReference>
<dbReference type="Pfam" id="PF02518">
    <property type="entry name" value="HATPase_c"/>
    <property type="match status" value="1"/>
</dbReference>
<evidence type="ECO:0000256" key="13">
    <source>
        <dbReference type="SAM" id="MobiDB-lite"/>
    </source>
</evidence>
<evidence type="ECO:0000256" key="3">
    <source>
        <dbReference type="ARBA" id="ARBA00012438"/>
    </source>
</evidence>
<dbReference type="InterPro" id="IPR001610">
    <property type="entry name" value="PAC"/>
</dbReference>
<dbReference type="PANTHER" id="PTHR43047">
    <property type="entry name" value="TWO-COMPONENT HISTIDINE PROTEIN KINASE"/>
    <property type="match status" value="1"/>
</dbReference>
<dbReference type="SMART" id="SM00448">
    <property type="entry name" value="REC"/>
    <property type="match status" value="2"/>
</dbReference>
<dbReference type="CDD" id="cd17574">
    <property type="entry name" value="REC_OmpR"/>
    <property type="match status" value="1"/>
</dbReference>
<feature type="modified residue" description="4-aspartylphosphate" evidence="12">
    <location>
        <position position="891"/>
    </location>
</feature>
<dbReference type="CDD" id="cd19410">
    <property type="entry name" value="HK9-like_sensor"/>
    <property type="match status" value="1"/>
</dbReference>
<keyword evidence="6" id="KW-0547">Nucleotide-binding</keyword>